<evidence type="ECO:0000259" key="6">
    <source>
        <dbReference type="PROSITE" id="PS51385"/>
    </source>
</evidence>
<keyword evidence="4" id="KW-0963">Cytoplasm</keyword>
<dbReference type="PANTHER" id="PTHR13612:SF0">
    <property type="entry name" value="ENHANCER OF MRNA-DECAPPING PROTEIN 3"/>
    <property type="match status" value="1"/>
</dbReference>
<dbReference type="GO" id="GO:0033962">
    <property type="term" value="P:P-body assembly"/>
    <property type="evidence" value="ECO:0007669"/>
    <property type="project" value="TreeGrafter"/>
</dbReference>
<gene>
    <name evidence="8" type="ORF">HYPBUDRAFT_132562</name>
</gene>
<dbReference type="PANTHER" id="PTHR13612">
    <property type="entry name" value="ENHANCER OF MRNA-DECAPPING PROTEIN 3"/>
    <property type="match status" value="1"/>
</dbReference>
<evidence type="ECO:0000259" key="7">
    <source>
        <dbReference type="PROSITE" id="PS51512"/>
    </source>
</evidence>
<dbReference type="SUPFAM" id="SSF64153">
    <property type="entry name" value="YjeF N-terminal domain-like"/>
    <property type="match status" value="1"/>
</dbReference>
<feature type="region of interest" description="Disordered" evidence="5">
    <location>
        <begin position="179"/>
        <end position="199"/>
    </location>
</feature>
<dbReference type="RefSeq" id="XP_020079003.1">
    <property type="nucleotide sequence ID" value="XM_020219485.1"/>
</dbReference>
<keyword evidence="9" id="KW-1185">Reference proteome</keyword>
<comment type="similarity">
    <text evidence="2">Belongs to the EDC3 family.</text>
</comment>
<dbReference type="InterPro" id="IPR004443">
    <property type="entry name" value="YjeF_N_dom"/>
</dbReference>
<feature type="domain" description="YjeF N-terminal" evidence="6">
    <location>
        <begin position="272"/>
        <end position="512"/>
    </location>
</feature>
<evidence type="ECO:0000256" key="4">
    <source>
        <dbReference type="ARBA" id="ARBA00022490"/>
    </source>
</evidence>
<dbReference type="GeneID" id="30994035"/>
<dbReference type="PROSITE" id="PS51385">
    <property type="entry name" value="YJEF_N"/>
    <property type="match status" value="1"/>
</dbReference>
<dbReference type="InterPro" id="IPR025762">
    <property type="entry name" value="DFDF"/>
</dbReference>
<dbReference type="SMART" id="SM01199">
    <property type="entry name" value="FDF"/>
    <property type="match status" value="1"/>
</dbReference>
<sequence length="538" mass="59655">MEFLNYKVDLVLKEGTNISGTITHVDNQLISLNDVIQKSNTSSQKFPSLNVNSGSISDLKVTQLPPDLLKNNKNKKHNAEQYVNKTKDVSLLDDAIVFARPVGSSRTNTPKLGSAKLLKTYSNTGSVEPDWGNGNDVKDIKESNDFDFAANLAMFDKKSVFADFHKNDNVSLQNRLVGHNKLDNIQQQNPKKKEKKDKYENDEMVLDVNKTDNWDLIGNLNKRMGVSNGSSRNNSSANLIKDASLGSLKKTYKLVNSADHKSAIPLASPVQLVEVERLAHDTYGVNPSITAEVCASNLSALITHNILGGSTRLSNKKNHNLPPLVLILIGSGRCGSRAFATGRHLTNHGIRVLAYVINNDDSDKELTKQWDLFENVGGKVITSDVSTLINILTHELDTPVELIIDALQGYDDHLEDIFYQDQDLQSVKDLIVWCNEPKQKNKIMSLDIPSGIDGGSGTVLDQCLVLHSRWIISMGLPIIGLIHAYKNGHLGVDEEEVDHFLVDIGIPNKVYSTKGNLRKFDKFWFSAEFSVKLDILTE</sequence>
<evidence type="ECO:0000256" key="5">
    <source>
        <dbReference type="SAM" id="MobiDB-lite"/>
    </source>
</evidence>
<dbReference type="Pfam" id="PF03853">
    <property type="entry name" value="YjeF_N"/>
    <property type="match status" value="1"/>
</dbReference>
<evidence type="ECO:0000256" key="1">
    <source>
        <dbReference type="ARBA" id="ARBA00004201"/>
    </source>
</evidence>
<evidence type="ECO:0000313" key="8">
    <source>
        <dbReference type="EMBL" id="ODV69936.1"/>
    </source>
</evidence>
<dbReference type="AlphaFoldDB" id="A0A1E4RRT6"/>
<dbReference type="InterPro" id="IPR036652">
    <property type="entry name" value="YjeF_N_dom_sf"/>
</dbReference>
<dbReference type="OrthoDB" id="10030313at2759"/>
<dbReference type="PROSITE" id="PS51512">
    <property type="entry name" value="DFDF"/>
    <property type="match status" value="1"/>
</dbReference>
<comment type="subcellular location">
    <subcellularLocation>
        <location evidence="1">Cytoplasm</location>
        <location evidence="1">P-body</location>
    </subcellularLocation>
</comment>
<dbReference type="Gene3D" id="3.40.50.10260">
    <property type="entry name" value="YjeF N-terminal domain"/>
    <property type="match status" value="1"/>
</dbReference>
<organism evidence="8 9">
    <name type="scientific">Hyphopichia burtonii NRRL Y-1933</name>
    <dbReference type="NCBI Taxonomy" id="984485"/>
    <lineage>
        <taxon>Eukaryota</taxon>
        <taxon>Fungi</taxon>
        <taxon>Dikarya</taxon>
        <taxon>Ascomycota</taxon>
        <taxon>Saccharomycotina</taxon>
        <taxon>Pichiomycetes</taxon>
        <taxon>Debaryomycetaceae</taxon>
        <taxon>Hyphopichia</taxon>
    </lineage>
</organism>
<accession>A0A1E4RRT6</accession>
<evidence type="ECO:0000256" key="3">
    <source>
        <dbReference type="ARBA" id="ARBA00015797"/>
    </source>
</evidence>
<dbReference type="EMBL" id="KV454538">
    <property type="protein sequence ID" value="ODV69936.1"/>
    <property type="molecule type" value="Genomic_DNA"/>
</dbReference>
<evidence type="ECO:0000256" key="2">
    <source>
        <dbReference type="ARBA" id="ARBA00006610"/>
    </source>
</evidence>
<dbReference type="Proteomes" id="UP000095085">
    <property type="component" value="Unassembled WGS sequence"/>
</dbReference>
<dbReference type="InterPro" id="IPR019050">
    <property type="entry name" value="FDF_dom"/>
</dbReference>
<protein>
    <recommendedName>
        <fullName evidence="3">Enhancer of mRNA-decapping protein 3</fullName>
    </recommendedName>
</protein>
<dbReference type="GO" id="GO:0003729">
    <property type="term" value="F:mRNA binding"/>
    <property type="evidence" value="ECO:0007669"/>
    <property type="project" value="TreeGrafter"/>
</dbReference>
<evidence type="ECO:0000313" key="9">
    <source>
        <dbReference type="Proteomes" id="UP000095085"/>
    </source>
</evidence>
<dbReference type="GO" id="GO:0031087">
    <property type="term" value="P:deadenylation-independent decapping of nuclear-transcribed mRNA"/>
    <property type="evidence" value="ECO:0007669"/>
    <property type="project" value="TreeGrafter"/>
</dbReference>
<reference evidence="9" key="1">
    <citation type="submission" date="2016-05" db="EMBL/GenBank/DDBJ databases">
        <title>Comparative genomics of biotechnologically important yeasts.</title>
        <authorList>
            <consortium name="DOE Joint Genome Institute"/>
            <person name="Riley R."/>
            <person name="Haridas S."/>
            <person name="Wolfe K.H."/>
            <person name="Lopes M.R."/>
            <person name="Hittinger C.T."/>
            <person name="Goker M."/>
            <person name="Salamov A."/>
            <person name="Wisecaver J."/>
            <person name="Long T.M."/>
            <person name="Aerts A.L."/>
            <person name="Barry K."/>
            <person name="Choi C."/>
            <person name="Clum A."/>
            <person name="Coughlan A.Y."/>
            <person name="Deshpande S."/>
            <person name="Douglass A.P."/>
            <person name="Hanson S.J."/>
            <person name="Klenk H.-P."/>
            <person name="Labutti K."/>
            <person name="Lapidus A."/>
            <person name="Lindquist E."/>
            <person name="Lipzen A."/>
            <person name="Meier-Kolthoff J.P."/>
            <person name="Ohm R.A."/>
            <person name="Otillar R.P."/>
            <person name="Pangilinan J."/>
            <person name="Peng Y."/>
            <person name="Rokas A."/>
            <person name="Rosa C.A."/>
            <person name="Scheuner C."/>
            <person name="Sibirny A.A."/>
            <person name="Slot J.C."/>
            <person name="Stielow J.B."/>
            <person name="Sun H."/>
            <person name="Kurtzman C.P."/>
            <person name="Blackwell M."/>
            <person name="Grigoriev I.V."/>
            <person name="Jeffries T.W."/>
        </authorList>
    </citation>
    <scope>NUCLEOTIDE SEQUENCE [LARGE SCALE GENOMIC DNA]</scope>
    <source>
        <strain evidence="9">NRRL Y-1933</strain>
    </source>
</reference>
<feature type="domain" description="DFDF" evidence="7">
    <location>
        <begin position="134"/>
        <end position="170"/>
    </location>
</feature>
<proteinExistence type="inferred from homology"/>
<dbReference type="Pfam" id="PF09532">
    <property type="entry name" value="FDF"/>
    <property type="match status" value="1"/>
</dbReference>
<dbReference type="GO" id="GO:0000932">
    <property type="term" value="C:P-body"/>
    <property type="evidence" value="ECO:0007669"/>
    <property type="project" value="UniProtKB-SubCell"/>
</dbReference>
<dbReference type="STRING" id="984485.A0A1E4RRT6"/>
<name>A0A1E4RRT6_9ASCO</name>